<dbReference type="Proteomes" id="UP000095673">
    <property type="component" value="Unassembled WGS sequence"/>
</dbReference>
<proteinExistence type="predicted"/>
<name>A0A173TQX5_9FIRM</name>
<organism evidence="1 2">
    <name type="scientific">Agathobacter rectalis</name>
    <dbReference type="NCBI Taxonomy" id="39491"/>
    <lineage>
        <taxon>Bacteria</taxon>
        <taxon>Bacillati</taxon>
        <taxon>Bacillota</taxon>
        <taxon>Clostridia</taxon>
        <taxon>Lachnospirales</taxon>
        <taxon>Lachnospiraceae</taxon>
        <taxon>Agathobacter</taxon>
    </lineage>
</organism>
<sequence length="89" mass="10833">MKNQYFQYFIGLPGYQTDEKISRMYRRNARKNYLNLANCKKRTSKKIRKAIRQQLQYISRDRKYINELMESECELTQKQVVCLTVIDEV</sequence>
<evidence type="ECO:0000313" key="1">
    <source>
        <dbReference type="EMBL" id="CUN05223.1"/>
    </source>
</evidence>
<evidence type="ECO:0008006" key="3">
    <source>
        <dbReference type="Google" id="ProtNLM"/>
    </source>
</evidence>
<evidence type="ECO:0000313" key="2">
    <source>
        <dbReference type="Proteomes" id="UP000095673"/>
    </source>
</evidence>
<dbReference type="RefSeq" id="WP_055238081.1">
    <property type="nucleotide sequence ID" value="NZ_CYXM01000007.1"/>
</dbReference>
<protein>
    <recommendedName>
        <fullName evidence="3">Transposase InsH N-terminal domain-containing protein</fullName>
    </recommendedName>
</protein>
<dbReference type="EMBL" id="CYXM01000007">
    <property type="protein sequence ID" value="CUN05223.1"/>
    <property type="molecule type" value="Genomic_DNA"/>
</dbReference>
<reference evidence="1 2" key="1">
    <citation type="submission" date="2015-09" db="EMBL/GenBank/DDBJ databases">
        <authorList>
            <consortium name="Pathogen Informatics"/>
        </authorList>
    </citation>
    <scope>NUCLEOTIDE SEQUENCE [LARGE SCALE GENOMIC DNA]</scope>
    <source>
        <strain evidence="1 2">2789STDY5834968</strain>
    </source>
</reference>
<dbReference type="OrthoDB" id="9770860at2"/>
<dbReference type="AlphaFoldDB" id="A0A173TQX5"/>
<gene>
    <name evidence="1" type="ORF">ERS852580_01763</name>
</gene>
<accession>A0A173TQX5</accession>